<dbReference type="NCBIfam" id="TIGR00710">
    <property type="entry name" value="efflux_Bcr_CflA"/>
    <property type="match status" value="1"/>
</dbReference>
<dbReference type="InterPro" id="IPR004812">
    <property type="entry name" value="Efflux_drug-R_Bcr/CmlA"/>
</dbReference>
<feature type="transmembrane region" description="Helical" evidence="8">
    <location>
        <begin position="215"/>
        <end position="233"/>
    </location>
</feature>
<dbReference type="RefSeq" id="WP_271471032.1">
    <property type="nucleotide sequence ID" value="NZ_JANEWF010000012.1"/>
</dbReference>
<keyword evidence="3 8" id="KW-0813">Transport</keyword>
<evidence type="ECO:0000259" key="9">
    <source>
        <dbReference type="PROSITE" id="PS50850"/>
    </source>
</evidence>
<accession>A0ABT4Y5J6</accession>
<keyword evidence="6 8" id="KW-1133">Transmembrane helix</keyword>
<evidence type="ECO:0000313" key="11">
    <source>
        <dbReference type="Proteomes" id="UP001211689"/>
    </source>
</evidence>
<dbReference type="NCBIfam" id="NF008314">
    <property type="entry name" value="PRK11102.1"/>
    <property type="match status" value="1"/>
</dbReference>
<feature type="transmembrane region" description="Helical" evidence="8">
    <location>
        <begin position="103"/>
        <end position="124"/>
    </location>
</feature>
<dbReference type="Pfam" id="PF07690">
    <property type="entry name" value="MFS_1"/>
    <property type="match status" value="1"/>
</dbReference>
<dbReference type="Proteomes" id="UP001211689">
    <property type="component" value="Unassembled WGS sequence"/>
</dbReference>
<evidence type="ECO:0000256" key="1">
    <source>
        <dbReference type="ARBA" id="ARBA00004651"/>
    </source>
</evidence>
<feature type="transmembrane region" description="Helical" evidence="8">
    <location>
        <begin position="285"/>
        <end position="305"/>
    </location>
</feature>
<keyword evidence="4" id="KW-1003">Cell membrane</keyword>
<evidence type="ECO:0000256" key="4">
    <source>
        <dbReference type="ARBA" id="ARBA00022475"/>
    </source>
</evidence>
<name>A0ABT4Y5J6_METRE</name>
<feature type="transmembrane region" description="Helical" evidence="8">
    <location>
        <begin position="343"/>
        <end position="365"/>
    </location>
</feature>
<sequence>MTQSTTQAGRGLIVLLAALVAFAPLSIDMYLPSLPVLARELVATDAQVQHSISVFLVGLCIGMLFYGPLSDRFGRRPLLLGGIALYVIASVGCSWVASADQLLIWRGLQALGGAAASVLARAIVRDLFPLQQAARVLSLMHLVTMLATLVAPLLGSYLMDVAGWRSIFIGLLGFATLCGLAVWRRVPETHQGEARGHSLGSAFAAYLSILGNPRAVGLMLCMELSFAGMFAYITGSPFVFIDHFGFSPKQYALLFGANIAGVIVATFINARLVGRLGPEAMLRRGSQVSALAGLGLLLAACLPASGWPAIALALLLFVSVTGMLGANAIASLMALFPQRAGAAAALAVAGQFGLGALASFLVGLLHDGSPMPMSLVVAVCGVGAFVSLCLAVRTGASPAGIADR</sequence>
<dbReference type="SUPFAM" id="SSF103473">
    <property type="entry name" value="MFS general substrate transporter"/>
    <property type="match status" value="1"/>
</dbReference>
<feature type="domain" description="Major facilitator superfamily (MFS) profile" evidence="9">
    <location>
        <begin position="12"/>
        <end position="395"/>
    </location>
</feature>
<evidence type="ECO:0000256" key="8">
    <source>
        <dbReference type="RuleBase" id="RU365088"/>
    </source>
</evidence>
<organism evidence="10 11">
    <name type="scientific">Metapseudomonas resinovorans</name>
    <name type="common">Pseudomonas resinovorans</name>
    <dbReference type="NCBI Taxonomy" id="53412"/>
    <lineage>
        <taxon>Bacteria</taxon>
        <taxon>Pseudomonadati</taxon>
        <taxon>Pseudomonadota</taxon>
        <taxon>Gammaproteobacteria</taxon>
        <taxon>Pseudomonadales</taxon>
        <taxon>Pseudomonadaceae</taxon>
        <taxon>Metapseudomonas</taxon>
    </lineage>
</organism>
<dbReference type="PANTHER" id="PTHR23502">
    <property type="entry name" value="MAJOR FACILITATOR SUPERFAMILY"/>
    <property type="match status" value="1"/>
</dbReference>
<feature type="transmembrane region" description="Helical" evidence="8">
    <location>
        <begin position="253"/>
        <end position="273"/>
    </location>
</feature>
<evidence type="ECO:0000256" key="5">
    <source>
        <dbReference type="ARBA" id="ARBA00022692"/>
    </source>
</evidence>
<feature type="transmembrane region" description="Helical" evidence="8">
    <location>
        <begin position="136"/>
        <end position="158"/>
    </location>
</feature>
<feature type="transmembrane region" description="Helical" evidence="8">
    <location>
        <begin position="51"/>
        <end position="69"/>
    </location>
</feature>
<feature type="transmembrane region" description="Helical" evidence="8">
    <location>
        <begin position="78"/>
        <end position="97"/>
    </location>
</feature>
<evidence type="ECO:0000256" key="6">
    <source>
        <dbReference type="ARBA" id="ARBA00022989"/>
    </source>
</evidence>
<feature type="transmembrane region" description="Helical" evidence="8">
    <location>
        <begin position="12"/>
        <end position="31"/>
    </location>
</feature>
<comment type="caution">
    <text evidence="10">The sequence shown here is derived from an EMBL/GenBank/DDBJ whole genome shotgun (WGS) entry which is preliminary data.</text>
</comment>
<comment type="subcellular location">
    <subcellularLocation>
        <location evidence="8">Cell inner membrane</location>
        <topology evidence="8">Multi-pass membrane protein</topology>
    </subcellularLocation>
    <subcellularLocation>
        <location evidence="1">Cell membrane</location>
        <topology evidence="1">Multi-pass membrane protein</topology>
    </subcellularLocation>
</comment>
<dbReference type="InterPro" id="IPR020846">
    <property type="entry name" value="MFS_dom"/>
</dbReference>
<comment type="similarity">
    <text evidence="2 8">Belongs to the major facilitator superfamily. Bcr/CmlA family.</text>
</comment>
<dbReference type="InterPro" id="IPR036259">
    <property type="entry name" value="MFS_trans_sf"/>
</dbReference>
<feature type="transmembrane region" description="Helical" evidence="8">
    <location>
        <begin position="311"/>
        <end position="336"/>
    </location>
</feature>
<keyword evidence="8" id="KW-0997">Cell inner membrane</keyword>
<gene>
    <name evidence="10" type="ORF">NNO07_13370</name>
</gene>
<feature type="transmembrane region" description="Helical" evidence="8">
    <location>
        <begin position="371"/>
        <end position="392"/>
    </location>
</feature>
<proteinExistence type="inferred from homology"/>
<protein>
    <recommendedName>
        <fullName evidence="8">Bcr/CflA family efflux transporter</fullName>
    </recommendedName>
</protein>
<evidence type="ECO:0000256" key="3">
    <source>
        <dbReference type="ARBA" id="ARBA00022448"/>
    </source>
</evidence>
<keyword evidence="5 8" id="KW-0812">Transmembrane</keyword>
<evidence type="ECO:0000256" key="2">
    <source>
        <dbReference type="ARBA" id="ARBA00006236"/>
    </source>
</evidence>
<dbReference type="EMBL" id="JANEWF010000012">
    <property type="protein sequence ID" value="MDA8484063.1"/>
    <property type="molecule type" value="Genomic_DNA"/>
</dbReference>
<keyword evidence="11" id="KW-1185">Reference proteome</keyword>
<reference evidence="10 11" key="1">
    <citation type="submission" date="2022-07" db="EMBL/GenBank/DDBJ databases">
        <title>Genome Analysis of Selected Gammaproteobacteria from Nigerian Food snails.</title>
        <authorList>
            <person name="Okafor A.C."/>
        </authorList>
    </citation>
    <scope>NUCLEOTIDE SEQUENCE [LARGE SCALE GENOMIC DNA]</scope>
    <source>
        <strain evidence="10 11">Awg 2</strain>
    </source>
</reference>
<evidence type="ECO:0000256" key="7">
    <source>
        <dbReference type="ARBA" id="ARBA00023136"/>
    </source>
</evidence>
<keyword evidence="7 8" id="KW-0472">Membrane</keyword>
<dbReference type="PROSITE" id="PS50850">
    <property type="entry name" value="MFS"/>
    <property type="match status" value="1"/>
</dbReference>
<dbReference type="Gene3D" id="1.20.1720.10">
    <property type="entry name" value="Multidrug resistance protein D"/>
    <property type="match status" value="1"/>
</dbReference>
<dbReference type="CDD" id="cd17320">
    <property type="entry name" value="MFS_MdfA_MDR_like"/>
    <property type="match status" value="1"/>
</dbReference>
<dbReference type="PANTHER" id="PTHR23502:SF132">
    <property type="entry name" value="POLYAMINE TRANSPORTER 2-RELATED"/>
    <property type="match status" value="1"/>
</dbReference>
<evidence type="ECO:0000313" key="10">
    <source>
        <dbReference type="EMBL" id="MDA8484063.1"/>
    </source>
</evidence>
<dbReference type="InterPro" id="IPR011701">
    <property type="entry name" value="MFS"/>
</dbReference>
<feature type="transmembrane region" description="Helical" evidence="8">
    <location>
        <begin position="164"/>
        <end position="183"/>
    </location>
</feature>